<dbReference type="Pfam" id="PF13649">
    <property type="entry name" value="Methyltransf_25"/>
    <property type="match status" value="1"/>
</dbReference>
<evidence type="ECO:0000313" key="3">
    <source>
        <dbReference type="Proteomes" id="UP000294829"/>
    </source>
</evidence>
<dbReference type="InterPro" id="IPR041698">
    <property type="entry name" value="Methyltransf_25"/>
</dbReference>
<dbReference type="OrthoDB" id="6006151at2"/>
<dbReference type="Proteomes" id="UP000294829">
    <property type="component" value="Unassembled WGS sequence"/>
</dbReference>
<dbReference type="GO" id="GO:0008168">
    <property type="term" value="F:methyltransferase activity"/>
    <property type="evidence" value="ECO:0007669"/>
    <property type="project" value="UniProtKB-KW"/>
</dbReference>
<dbReference type="AlphaFoldDB" id="A0A4R5VY93"/>
<dbReference type="PANTHER" id="PTHR43591:SF110">
    <property type="entry name" value="RHODANESE DOMAIN-CONTAINING PROTEIN"/>
    <property type="match status" value="1"/>
</dbReference>
<protein>
    <submittedName>
        <fullName evidence="2">Class I SAM-dependent methyltransferase</fullName>
    </submittedName>
</protein>
<dbReference type="PANTHER" id="PTHR43591">
    <property type="entry name" value="METHYLTRANSFERASE"/>
    <property type="match status" value="1"/>
</dbReference>
<keyword evidence="2" id="KW-0808">Transferase</keyword>
<gene>
    <name evidence="2" type="ORF">E2I14_13570</name>
</gene>
<evidence type="ECO:0000259" key="1">
    <source>
        <dbReference type="Pfam" id="PF13649"/>
    </source>
</evidence>
<evidence type="ECO:0000313" key="2">
    <source>
        <dbReference type="EMBL" id="TDK64470.1"/>
    </source>
</evidence>
<dbReference type="Gene3D" id="3.40.50.150">
    <property type="entry name" value="Vaccinia Virus protein VP39"/>
    <property type="match status" value="1"/>
</dbReference>
<dbReference type="SUPFAM" id="SSF53335">
    <property type="entry name" value="S-adenosyl-L-methionine-dependent methyltransferases"/>
    <property type="match status" value="1"/>
</dbReference>
<dbReference type="InterPro" id="IPR029063">
    <property type="entry name" value="SAM-dependent_MTases_sf"/>
</dbReference>
<accession>A0A4R5VY93</accession>
<dbReference type="GO" id="GO:0032259">
    <property type="term" value="P:methylation"/>
    <property type="evidence" value="ECO:0007669"/>
    <property type="project" value="UniProtKB-KW"/>
</dbReference>
<proteinExistence type="predicted"/>
<reference evidence="2 3" key="1">
    <citation type="submission" date="2019-03" db="EMBL/GenBank/DDBJ databases">
        <title>Sapientia aquatica gen. nov., sp. nov., isolated from a crater lake.</title>
        <authorList>
            <person name="Felfoldi T."/>
            <person name="Szabo A."/>
            <person name="Toth E."/>
            <person name="Schumann P."/>
            <person name="Keki Z."/>
            <person name="Marialigeti K."/>
            <person name="Mathe I."/>
        </authorList>
    </citation>
    <scope>NUCLEOTIDE SEQUENCE [LARGE SCALE GENOMIC DNA]</scope>
    <source>
        <strain evidence="2 3">SA-152</strain>
    </source>
</reference>
<dbReference type="CDD" id="cd02440">
    <property type="entry name" value="AdoMet_MTases"/>
    <property type="match status" value="1"/>
</dbReference>
<comment type="caution">
    <text evidence="2">The sequence shown here is derived from an EMBL/GenBank/DDBJ whole genome shotgun (WGS) entry which is preliminary data.</text>
</comment>
<sequence length="215" mass="24528">MNSNLTDYYTQRAPHYDEIYQRPERLAELDAITDQVQELVDDKNVLEVACGTGFWTERYFEYAAYVTATDNNPAMLAIAKARPCFKDPDNVEFQVADAHDLPSGDFNACVAGFWWSHVKRSEQSAFLSGLQKKCGSGATFVMFDNCYVEGSSTPIARTDSEGNTYQIRRLPDGSRHEVIKNFPTDSTMRKKLAQHARDIRIVRGQYFWILTCVLR</sequence>
<dbReference type="RefSeq" id="WP_133329429.1">
    <property type="nucleotide sequence ID" value="NZ_SMYL01000007.1"/>
</dbReference>
<feature type="domain" description="Methyltransferase" evidence="1">
    <location>
        <begin position="45"/>
        <end position="130"/>
    </location>
</feature>
<keyword evidence="3" id="KW-1185">Reference proteome</keyword>
<keyword evidence="2" id="KW-0489">Methyltransferase</keyword>
<dbReference type="EMBL" id="SMYL01000007">
    <property type="protein sequence ID" value="TDK64470.1"/>
    <property type="molecule type" value="Genomic_DNA"/>
</dbReference>
<organism evidence="2 3">
    <name type="scientific">Sapientia aquatica</name>
    <dbReference type="NCBI Taxonomy" id="1549640"/>
    <lineage>
        <taxon>Bacteria</taxon>
        <taxon>Pseudomonadati</taxon>
        <taxon>Pseudomonadota</taxon>
        <taxon>Betaproteobacteria</taxon>
        <taxon>Burkholderiales</taxon>
        <taxon>Oxalobacteraceae</taxon>
        <taxon>Sapientia</taxon>
    </lineage>
</organism>
<name>A0A4R5VY93_9BURK</name>